<dbReference type="InterPro" id="IPR007717">
    <property type="entry name" value="NPL4_C"/>
</dbReference>
<comment type="caution">
    <text evidence="6">The sequence shown here is derived from an EMBL/GenBank/DDBJ whole genome shotgun (WGS) entry which is preliminary data.</text>
</comment>
<feature type="domain" description="Nuclear pore localisation protein NPL4 C-terminal" evidence="5">
    <location>
        <begin position="70"/>
        <end position="118"/>
    </location>
</feature>
<name>A0A9N9D9F5_9GLOM</name>
<evidence type="ECO:0000256" key="1">
    <source>
        <dbReference type="ARBA" id="ARBA00004335"/>
    </source>
</evidence>
<comment type="subcellular location">
    <subcellularLocation>
        <location evidence="2">Cytoplasm</location>
        <location evidence="2">Perinuclear region</location>
    </subcellularLocation>
    <subcellularLocation>
        <location evidence="1">Nucleus membrane</location>
        <topology evidence="1">Peripheral membrane protein</topology>
        <orientation evidence="1">Cytoplasmic side</orientation>
    </subcellularLocation>
</comment>
<evidence type="ECO:0000256" key="2">
    <source>
        <dbReference type="ARBA" id="ARBA00004556"/>
    </source>
</evidence>
<dbReference type="OrthoDB" id="10251089at2759"/>
<reference evidence="6" key="1">
    <citation type="submission" date="2021-06" db="EMBL/GenBank/DDBJ databases">
        <authorList>
            <person name="Kallberg Y."/>
            <person name="Tangrot J."/>
            <person name="Rosling A."/>
        </authorList>
    </citation>
    <scope>NUCLEOTIDE SEQUENCE</scope>
    <source>
        <strain evidence="6">MT106</strain>
    </source>
</reference>
<dbReference type="GO" id="GO:0031965">
    <property type="term" value="C:nuclear membrane"/>
    <property type="evidence" value="ECO:0007669"/>
    <property type="project" value="UniProtKB-SubCell"/>
</dbReference>
<evidence type="ECO:0000313" key="7">
    <source>
        <dbReference type="Proteomes" id="UP000789831"/>
    </source>
</evidence>
<evidence type="ECO:0000313" key="6">
    <source>
        <dbReference type="EMBL" id="CAG8627502.1"/>
    </source>
</evidence>
<feature type="non-terminal residue" evidence="6">
    <location>
        <position position="1"/>
    </location>
</feature>
<proteinExistence type="predicted"/>
<accession>A0A9N9D9F5</accession>
<dbReference type="PANTHER" id="PTHR12710">
    <property type="entry name" value="NUCLEAR PROTEIN LOCALIZATION 4"/>
    <property type="match status" value="1"/>
</dbReference>
<dbReference type="EMBL" id="CAJVPL010003163">
    <property type="protein sequence ID" value="CAG8627502.1"/>
    <property type="molecule type" value="Genomic_DNA"/>
</dbReference>
<sequence>CKRYVEEPDYRVKKRCLNGHTPWPEDIYSNCQPSAVTLQQQFHIVDHIEFSTSNLINDFINFQRSTGYQRFGYLYERCESYPDVLLGIKAVVEAIYELSQETKRMDQVSVSHEMKKSQSTRELPLVDYSK</sequence>
<dbReference type="AlphaFoldDB" id="A0A9N9D9F5"/>
<gene>
    <name evidence="6" type="ORF">AGERDE_LOCUS10363</name>
</gene>
<dbReference type="GO" id="GO:0043130">
    <property type="term" value="F:ubiquitin binding"/>
    <property type="evidence" value="ECO:0007669"/>
    <property type="project" value="TreeGrafter"/>
</dbReference>
<dbReference type="InterPro" id="IPR016563">
    <property type="entry name" value="Npl4"/>
</dbReference>
<keyword evidence="7" id="KW-1185">Reference proteome</keyword>
<dbReference type="GO" id="GO:0048471">
    <property type="term" value="C:perinuclear region of cytoplasm"/>
    <property type="evidence" value="ECO:0007669"/>
    <property type="project" value="UniProtKB-SubCell"/>
</dbReference>
<dbReference type="Pfam" id="PF05021">
    <property type="entry name" value="NPL4"/>
    <property type="match status" value="1"/>
</dbReference>
<dbReference type="GO" id="GO:0031625">
    <property type="term" value="F:ubiquitin protein ligase binding"/>
    <property type="evidence" value="ECO:0007669"/>
    <property type="project" value="TreeGrafter"/>
</dbReference>
<evidence type="ECO:0000256" key="3">
    <source>
        <dbReference type="ARBA" id="ARBA00019709"/>
    </source>
</evidence>
<evidence type="ECO:0000259" key="5">
    <source>
        <dbReference type="Pfam" id="PF05021"/>
    </source>
</evidence>
<dbReference type="Proteomes" id="UP000789831">
    <property type="component" value="Unassembled WGS sequence"/>
</dbReference>
<protein>
    <recommendedName>
        <fullName evidence="3">Nuclear protein localization protein 4</fullName>
    </recommendedName>
</protein>
<organism evidence="6 7">
    <name type="scientific">Ambispora gerdemannii</name>
    <dbReference type="NCBI Taxonomy" id="144530"/>
    <lineage>
        <taxon>Eukaryota</taxon>
        <taxon>Fungi</taxon>
        <taxon>Fungi incertae sedis</taxon>
        <taxon>Mucoromycota</taxon>
        <taxon>Glomeromycotina</taxon>
        <taxon>Glomeromycetes</taxon>
        <taxon>Archaeosporales</taxon>
        <taxon>Ambisporaceae</taxon>
        <taxon>Ambispora</taxon>
    </lineage>
</organism>
<dbReference type="PANTHER" id="PTHR12710:SF0">
    <property type="entry name" value="NUCLEAR PROTEIN LOCALIZATION PROTEIN 4 HOMOLOG"/>
    <property type="match status" value="1"/>
</dbReference>
<dbReference type="Pfam" id="PF05020">
    <property type="entry name" value="zf-NPL4"/>
    <property type="match status" value="1"/>
</dbReference>
<feature type="domain" description="NPL4 zinc-binding putative" evidence="4">
    <location>
        <begin position="5"/>
        <end position="67"/>
    </location>
</feature>
<evidence type="ECO:0000259" key="4">
    <source>
        <dbReference type="Pfam" id="PF05020"/>
    </source>
</evidence>
<dbReference type="GO" id="GO:0006511">
    <property type="term" value="P:ubiquitin-dependent protein catabolic process"/>
    <property type="evidence" value="ECO:0007669"/>
    <property type="project" value="InterPro"/>
</dbReference>
<dbReference type="InterPro" id="IPR007716">
    <property type="entry name" value="NPL4_Zn-bd_put"/>
</dbReference>